<dbReference type="PANTHER" id="PTHR43133:SF25">
    <property type="entry name" value="RNA POLYMERASE SIGMA FACTOR RFAY-RELATED"/>
    <property type="match status" value="1"/>
</dbReference>
<evidence type="ECO:0000256" key="1">
    <source>
        <dbReference type="ARBA" id="ARBA00010641"/>
    </source>
</evidence>
<keyword evidence="3" id="KW-0731">Sigma factor</keyword>
<evidence type="ECO:0000259" key="5">
    <source>
        <dbReference type="Pfam" id="PF08281"/>
    </source>
</evidence>
<evidence type="ECO:0000256" key="4">
    <source>
        <dbReference type="ARBA" id="ARBA00023163"/>
    </source>
</evidence>
<evidence type="ECO:0000256" key="2">
    <source>
        <dbReference type="ARBA" id="ARBA00023015"/>
    </source>
</evidence>
<dbReference type="AlphaFoldDB" id="A0A238JDD1"/>
<proteinExistence type="inferred from homology"/>
<dbReference type="GO" id="GO:0003677">
    <property type="term" value="F:DNA binding"/>
    <property type="evidence" value="ECO:0007669"/>
    <property type="project" value="InterPro"/>
</dbReference>
<dbReference type="GO" id="GO:0006352">
    <property type="term" value="P:DNA-templated transcription initiation"/>
    <property type="evidence" value="ECO:0007669"/>
    <property type="project" value="InterPro"/>
</dbReference>
<evidence type="ECO:0000313" key="7">
    <source>
        <dbReference type="Proteomes" id="UP000225972"/>
    </source>
</evidence>
<dbReference type="PANTHER" id="PTHR43133">
    <property type="entry name" value="RNA POLYMERASE ECF-TYPE SIGMA FACTO"/>
    <property type="match status" value="1"/>
</dbReference>
<keyword evidence="7" id="KW-1185">Reference proteome</keyword>
<reference evidence="7" key="1">
    <citation type="submission" date="2017-05" db="EMBL/GenBank/DDBJ databases">
        <authorList>
            <person name="Rodrigo-Torres L."/>
            <person name="Arahal R. D."/>
            <person name="Lucena T."/>
        </authorList>
    </citation>
    <scope>NUCLEOTIDE SEQUENCE [LARGE SCALE GENOMIC DNA]</scope>
    <source>
        <strain evidence="7">CECT 8649</strain>
    </source>
</reference>
<protein>
    <submittedName>
        <fullName evidence="6">ECF RNA polymerase sigma factor SigH</fullName>
    </submittedName>
</protein>
<dbReference type="Pfam" id="PF08281">
    <property type="entry name" value="Sigma70_r4_2"/>
    <property type="match status" value="1"/>
</dbReference>
<dbReference type="Gene3D" id="1.10.1740.10">
    <property type="match status" value="1"/>
</dbReference>
<dbReference type="InterPro" id="IPR013249">
    <property type="entry name" value="RNA_pol_sigma70_r4_t2"/>
</dbReference>
<dbReference type="GO" id="GO:0016987">
    <property type="term" value="F:sigma factor activity"/>
    <property type="evidence" value="ECO:0007669"/>
    <property type="project" value="UniProtKB-KW"/>
</dbReference>
<dbReference type="InterPro" id="IPR036388">
    <property type="entry name" value="WH-like_DNA-bd_sf"/>
</dbReference>
<name>A0A238JDD1_9RHOB</name>
<gene>
    <name evidence="6" type="primary">sigH</name>
    <name evidence="6" type="ORF">TRP8649_02282</name>
</gene>
<dbReference type="SUPFAM" id="SSF88946">
    <property type="entry name" value="Sigma2 domain of RNA polymerase sigma factors"/>
    <property type="match status" value="1"/>
</dbReference>
<comment type="similarity">
    <text evidence="1">Belongs to the sigma-70 factor family. ECF subfamily.</text>
</comment>
<evidence type="ECO:0000256" key="3">
    <source>
        <dbReference type="ARBA" id="ARBA00023082"/>
    </source>
</evidence>
<organism evidence="6 7">
    <name type="scientific">Pelagimonas phthalicica</name>
    <dbReference type="NCBI Taxonomy" id="1037362"/>
    <lineage>
        <taxon>Bacteria</taxon>
        <taxon>Pseudomonadati</taxon>
        <taxon>Pseudomonadota</taxon>
        <taxon>Alphaproteobacteria</taxon>
        <taxon>Rhodobacterales</taxon>
        <taxon>Roseobacteraceae</taxon>
        <taxon>Pelagimonas</taxon>
    </lineage>
</organism>
<keyword evidence="4" id="KW-0804">Transcription</keyword>
<dbReference type="NCBIfam" id="TIGR02937">
    <property type="entry name" value="sigma70-ECF"/>
    <property type="match status" value="1"/>
</dbReference>
<dbReference type="InterPro" id="IPR039425">
    <property type="entry name" value="RNA_pol_sigma-70-like"/>
</dbReference>
<evidence type="ECO:0000313" key="6">
    <source>
        <dbReference type="EMBL" id="SMX28167.1"/>
    </source>
</evidence>
<dbReference type="InterPro" id="IPR014284">
    <property type="entry name" value="RNA_pol_sigma-70_dom"/>
</dbReference>
<dbReference type="CDD" id="cd06171">
    <property type="entry name" value="Sigma70_r4"/>
    <property type="match status" value="1"/>
</dbReference>
<keyword evidence="2" id="KW-0805">Transcription regulation</keyword>
<sequence length="130" mass="14310">MRALENADKFQPGSSLDAWLFTMTRRVWLNEKRAERIRGAGAIGGADLSDLPAPDLDTETNILARQVLSQVMALPEAQRSTVLLVYVEGYKYSEAAEILDIPIGTIMSRLASARKKLQSATQESETRSNG</sequence>
<dbReference type="InterPro" id="IPR013324">
    <property type="entry name" value="RNA_pol_sigma_r3/r4-like"/>
</dbReference>
<accession>A0A238JDD1</accession>
<dbReference type="Gene3D" id="1.10.10.10">
    <property type="entry name" value="Winged helix-like DNA-binding domain superfamily/Winged helix DNA-binding domain"/>
    <property type="match status" value="1"/>
</dbReference>
<dbReference type="InterPro" id="IPR013325">
    <property type="entry name" value="RNA_pol_sigma_r2"/>
</dbReference>
<feature type="domain" description="RNA polymerase sigma factor 70 region 4 type 2" evidence="5">
    <location>
        <begin position="65"/>
        <end position="117"/>
    </location>
</feature>
<dbReference type="EMBL" id="FXXP01000002">
    <property type="protein sequence ID" value="SMX28167.1"/>
    <property type="molecule type" value="Genomic_DNA"/>
</dbReference>
<dbReference type="SUPFAM" id="SSF88659">
    <property type="entry name" value="Sigma3 and sigma4 domains of RNA polymerase sigma factors"/>
    <property type="match status" value="1"/>
</dbReference>
<dbReference type="Proteomes" id="UP000225972">
    <property type="component" value="Unassembled WGS sequence"/>
</dbReference>